<dbReference type="AlphaFoldDB" id="A0A7M7M767"/>
<dbReference type="PANTHER" id="PTHR11533:SF174">
    <property type="entry name" value="PUROMYCIN-SENSITIVE AMINOPEPTIDASE-RELATED"/>
    <property type="match status" value="1"/>
</dbReference>
<feature type="domain" description="Aminopeptidase N-like N-terminal" evidence="15">
    <location>
        <begin position="18"/>
        <end position="201"/>
    </location>
</feature>
<evidence type="ECO:0000256" key="4">
    <source>
        <dbReference type="ARBA" id="ARBA00022670"/>
    </source>
</evidence>
<dbReference type="CDD" id="cd09601">
    <property type="entry name" value="M1_APN-Q_like"/>
    <property type="match status" value="1"/>
</dbReference>
<feature type="binding site" evidence="10">
    <location>
        <position position="312"/>
    </location>
    <ligand>
        <name>Zn(2+)</name>
        <dbReference type="ChEBI" id="CHEBI:29105"/>
        <note>catalytic</note>
    </ligand>
</feature>
<keyword evidence="6 12" id="KW-0378">Hydrolase</keyword>
<keyword evidence="3 12" id="KW-0031">Aminopeptidase</keyword>
<evidence type="ECO:0000256" key="11">
    <source>
        <dbReference type="PIRSR" id="PIRSR634016-4"/>
    </source>
</evidence>
<comment type="similarity">
    <text evidence="2 12">Belongs to the peptidase M1 family.</text>
</comment>
<evidence type="ECO:0000256" key="3">
    <source>
        <dbReference type="ARBA" id="ARBA00022438"/>
    </source>
</evidence>
<dbReference type="KEGG" id="vde:111247702"/>
<dbReference type="InterPro" id="IPR034016">
    <property type="entry name" value="M1_APN-typ"/>
</dbReference>
<keyword evidence="8 12" id="KW-0482">Metalloprotease</keyword>
<dbReference type="GO" id="GO:0043171">
    <property type="term" value="P:peptide catabolic process"/>
    <property type="evidence" value="ECO:0007669"/>
    <property type="project" value="TreeGrafter"/>
</dbReference>
<protein>
    <recommendedName>
        <fullName evidence="12">Aminopeptidase</fullName>
        <ecNumber evidence="12">3.4.11.-</ecNumber>
    </recommendedName>
</protein>
<dbReference type="InterPro" id="IPR001930">
    <property type="entry name" value="Peptidase_M1"/>
</dbReference>
<dbReference type="FunCoup" id="A0A7M7M767">
    <property type="interactions" value="1554"/>
</dbReference>
<organism evidence="16 17">
    <name type="scientific">Varroa destructor</name>
    <name type="common">Honeybee mite</name>
    <dbReference type="NCBI Taxonomy" id="109461"/>
    <lineage>
        <taxon>Eukaryota</taxon>
        <taxon>Metazoa</taxon>
        <taxon>Ecdysozoa</taxon>
        <taxon>Arthropoda</taxon>
        <taxon>Chelicerata</taxon>
        <taxon>Arachnida</taxon>
        <taxon>Acari</taxon>
        <taxon>Parasitiformes</taxon>
        <taxon>Mesostigmata</taxon>
        <taxon>Gamasina</taxon>
        <taxon>Dermanyssoidea</taxon>
        <taxon>Varroidae</taxon>
        <taxon>Varroa</taxon>
    </lineage>
</organism>
<keyword evidence="17" id="KW-1185">Reference proteome</keyword>
<dbReference type="SUPFAM" id="SSF63737">
    <property type="entry name" value="Leukotriene A4 hydrolase N-terminal domain"/>
    <property type="match status" value="1"/>
</dbReference>
<evidence type="ECO:0000256" key="2">
    <source>
        <dbReference type="ARBA" id="ARBA00010136"/>
    </source>
</evidence>
<dbReference type="InterPro" id="IPR042097">
    <property type="entry name" value="Aminopeptidase_N-like_N_sf"/>
</dbReference>
<feature type="active site" description="Proton acceptor" evidence="9">
    <location>
        <position position="309"/>
    </location>
</feature>
<proteinExistence type="inferred from homology"/>
<accession>A0A7M7M767</accession>
<dbReference type="GO" id="GO:0008270">
    <property type="term" value="F:zinc ion binding"/>
    <property type="evidence" value="ECO:0007669"/>
    <property type="project" value="UniProtKB-UniRule"/>
</dbReference>
<comment type="cofactor">
    <cofactor evidence="10 12">
        <name>Zn(2+)</name>
        <dbReference type="ChEBI" id="CHEBI:29105"/>
    </cofactor>
    <text evidence="10 12">Binds 1 zinc ion per subunit.</text>
</comment>
<dbReference type="GeneID" id="111247702"/>
<feature type="site" description="Transition state stabilizer" evidence="11">
    <location>
        <position position="394"/>
    </location>
</feature>
<keyword evidence="4 12" id="KW-0645">Protease</keyword>
<dbReference type="PRINTS" id="PR00756">
    <property type="entry name" value="ALADIPTASE"/>
</dbReference>
<dbReference type="GO" id="GO:0005615">
    <property type="term" value="C:extracellular space"/>
    <property type="evidence" value="ECO:0007669"/>
    <property type="project" value="TreeGrafter"/>
</dbReference>
<evidence type="ECO:0000313" key="17">
    <source>
        <dbReference type="Proteomes" id="UP000594260"/>
    </source>
</evidence>
<feature type="binding site" evidence="10">
    <location>
        <position position="308"/>
    </location>
    <ligand>
        <name>Zn(2+)</name>
        <dbReference type="ChEBI" id="CHEBI:29105"/>
        <note>catalytic</note>
    </ligand>
</feature>
<dbReference type="InterPro" id="IPR027268">
    <property type="entry name" value="Peptidase_M4/M1_CTD_sf"/>
</dbReference>
<dbReference type="EC" id="3.4.11.-" evidence="12"/>
<comment type="subcellular location">
    <subcellularLocation>
        <location evidence="1">Cell membrane</location>
        <topology evidence="1">Lipid-anchor</topology>
        <topology evidence="1">GPI-anchor</topology>
    </subcellularLocation>
</comment>
<dbReference type="SUPFAM" id="SSF55486">
    <property type="entry name" value="Metalloproteases ('zincins'), catalytic domain"/>
    <property type="match status" value="1"/>
</dbReference>
<dbReference type="OMA" id="FIPCVDH"/>
<dbReference type="FunFam" id="1.25.50.20:FF:000002">
    <property type="entry name" value="Aminopeptidase"/>
    <property type="match status" value="1"/>
</dbReference>
<feature type="binding site" evidence="10">
    <location>
        <position position="331"/>
    </location>
    <ligand>
        <name>Zn(2+)</name>
        <dbReference type="ChEBI" id="CHEBI:29105"/>
        <note>catalytic</note>
    </ligand>
</feature>
<dbReference type="FunFam" id="1.10.390.10:FF:000001">
    <property type="entry name" value="Aminopeptidase"/>
    <property type="match status" value="1"/>
</dbReference>
<dbReference type="Pfam" id="PF17900">
    <property type="entry name" value="Peptidase_M1_N"/>
    <property type="match status" value="1"/>
</dbReference>
<dbReference type="EnsemblMetazoa" id="XM_022798960">
    <property type="protein sequence ID" value="XP_022654695"/>
    <property type="gene ID" value="LOC111247702"/>
</dbReference>
<dbReference type="RefSeq" id="XP_022654695.1">
    <property type="nucleotide sequence ID" value="XM_022798960.1"/>
</dbReference>
<keyword evidence="7 10" id="KW-0862">Zinc</keyword>
<keyword evidence="5 10" id="KW-0479">Metal-binding</keyword>
<dbReference type="InParanoid" id="A0A7M7M767"/>
<dbReference type="GO" id="GO:0070006">
    <property type="term" value="F:metalloaminopeptidase activity"/>
    <property type="evidence" value="ECO:0007669"/>
    <property type="project" value="TreeGrafter"/>
</dbReference>
<feature type="domain" description="ERAP1-like C-terminal" evidence="14">
    <location>
        <begin position="532"/>
        <end position="848"/>
    </location>
</feature>
<dbReference type="GO" id="GO:0006508">
    <property type="term" value="P:proteolysis"/>
    <property type="evidence" value="ECO:0007669"/>
    <property type="project" value="UniProtKB-KW"/>
</dbReference>
<evidence type="ECO:0000256" key="1">
    <source>
        <dbReference type="ARBA" id="ARBA00004609"/>
    </source>
</evidence>
<evidence type="ECO:0000256" key="9">
    <source>
        <dbReference type="PIRSR" id="PIRSR634016-1"/>
    </source>
</evidence>
<name>A0A7M7M767_VARDE</name>
<evidence type="ECO:0000256" key="7">
    <source>
        <dbReference type="ARBA" id="ARBA00022833"/>
    </source>
</evidence>
<evidence type="ECO:0000313" key="16">
    <source>
        <dbReference type="EnsemblMetazoa" id="XP_022654695"/>
    </source>
</evidence>
<evidence type="ECO:0000256" key="10">
    <source>
        <dbReference type="PIRSR" id="PIRSR634016-3"/>
    </source>
</evidence>
<evidence type="ECO:0000256" key="5">
    <source>
        <dbReference type="ARBA" id="ARBA00022723"/>
    </source>
</evidence>
<evidence type="ECO:0000259" key="13">
    <source>
        <dbReference type="Pfam" id="PF01433"/>
    </source>
</evidence>
<evidence type="ECO:0000259" key="14">
    <source>
        <dbReference type="Pfam" id="PF11838"/>
    </source>
</evidence>
<dbReference type="GO" id="GO:0042277">
    <property type="term" value="F:peptide binding"/>
    <property type="evidence" value="ECO:0007669"/>
    <property type="project" value="TreeGrafter"/>
</dbReference>
<dbReference type="PANTHER" id="PTHR11533">
    <property type="entry name" value="PROTEASE M1 ZINC METALLOPROTEASE"/>
    <property type="match status" value="1"/>
</dbReference>
<dbReference type="Pfam" id="PF11838">
    <property type="entry name" value="ERAP1_C"/>
    <property type="match status" value="1"/>
</dbReference>
<dbReference type="Gene3D" id="2.60.40.1730">
    <property type="entry name" value="tricorn interacting facor f3 domain"/>
    <property type="match status" value="1"/>
</dbReference>
<evidence type="ECO:0000256" key="8">
    <source>
        <dbReference type="ARBA" id="ARBA00023049"/>
    </source>
</evidence>
<feature type="domain" description="Peptidase M1 membrane alanine aminopeptidase" evidence="13">
    <location>
        <begin position="236"/>
        <end position="453"/>
    </location>
</feature>
<dbReference type="GO" id="GO:0005737">
    <property type="term" value="C:cytoplasm"/>
    <property type="evidence" value="ECO:0007669"/>
    <property type="project" value="TreeGrafter"/>
</dbReference>
<reference evidence="16" key="1">
    <citation type="submission" date="2021-01" db="UniProtKB">
        <authorList>
            <consortium name="EnsemblMetazoa"/>
        </authorList>
    </citation>
    <scope>IDENTIFICATION</scope>
</reference>
<dbReference type="InterPro" id="IPR050344">
    <property type="entry name" value="Peptidase_M1_aminopeptidases"/>
</dbReference>
<dbReference type="Gene3D" id="1.10.390.10">
    <property type="entry name" value="Neutral Protease Domain 2"/>
    <property type="match status" value="1"/>
</dbReference>
<evidence type="ECO:0000256" key="6">
    <source>
        <dbReference type="ARBA" id="ARBA00022801"/>
    </source>
</evidence>
<dbReference type="InterPro" id="IPR014782">
    <property type="entry name" value="Peptidase_M1_dom"/>
</dbReference>
<sequence>MTQTGKKEFRRLGTNILPEHYKISLKIDIELCKFDGTVEANIKVNEPCASILLDSIELNVSGVELQSGESKIAAKEIKELKDEDRVEFVMDELVPKGANVLRYAFAGSLNDKLRGLYRCKSKNAKGEDVYSASTHFEPSDCRRMFPCWDEPALKATFEMTLITKKGFLVLSNTSPVEEKDATESGWIETRFEPTPRMSTYLLCVVVGDYDYVEGFSARKIRIRVYTPPGKKEQGRFALDYTIKSFDFYEDYFKTPYPLSKCDCIAISDFSMGAMENWGLITYRETRILVDPANTSTYSKMRIIMTVAHEVAHQWFGNLVTMEWWTSFWLNEGFAKFMQMYSASVFAPEFDIMTQFPSTVIHPALKLDALDSSHPIEVEVHHPHEVEEIFDAICYQKGASVIAMLCNYLGKETFRSGLQLYMTRHAYGNTTTEDLWAAISEKSGQNINDLMDSWIKQMGFPVLSVKSRESGTNRILEIKQRKFYATAEKSAKSPQPQWKVPLVIGAAGLETTTVLLDSPEQEIEIKDGANAAWIHVNYGAFGVFRVHYDQPMLDALMPSIRDKSLSAVDRYTLHSDLFALVKAGYASTKELLILTQAYSNETELSVLESIIDFLLELAQLLDDQPVLHEKLSCFARQLLSGIFQKLGWDIKPDEKPSDAILRTQLVNALVTLGDESVLAEARRRFDNYIAGSGTIPADVRKAVYKAVAMEAHKQPALWDELMKLVKTTDLQEEIVRIQTSFGFARSKDLLLKTLEYADSDAVRSQDLPFVIGSVAGHSLGRELAWAHFNANFEKYKKMYNSGSLFHIIISWVGENFHSLEKAKEFQVFFQKHPIEGGERIVHQTLECIENNADWLRRDGQQIALFFNETQ</sequence>
<dbReference type="Gene3D" id="1.25.50.20">
    <property type="match status" value="1"/>
</dbReference>
<dbReference type="GO" id="GO:0005886">
    <property type="term" value="C:plasma membrane"/>
    <property type="evidence" value="ECO:0007669"/>
    <property type="project" value="UniProtKB-SubCell"/>
</dbReference>
<dbReference type="Gene3D" id="2.60.40.1910">
    <property type="match status" value="1"/>
</dbReference>
<dbReference type="Proteomes" id="UP000594260">
    <property type="component" value="Unplaced"/>
</dbReference>
<evidence type="ECO:0000259" key="15">
    <source>
        <dbReference type="Pfam" id="PF17900"/>
    </source>
</evidence>
<dbReference type="InterPro" id="IPR045357">
    <property type="entry name" value="Aminopeptidase_N-like_N"/>
</dbReference>
<dbReference type="Pfam" id="PF01433">
    <property type="entry name" value="Peptidase_M1"/>
    <property type="match status" value="1"/>
</dbReference>
<dbReference type="InterPro" id="IPR024571">
    <property type="entry name" value="ERAP1-like_C_dom"/>
</dbReference>
<evidence type="ECO:0000256" key="12">
    <source>
        <dbReference type="RuleBase" id="RU364040"/>
    </source>
</evidence>
<dbReference type="OrthoDB" id="275509at2759"/>